<dbReference type="RefSeq" id="WP_002621183.1">
    <property type="nucleotide sequence ID" value="NZ_ANAH02000007.1"/>
</dbReference>
<comment type="subcellular location">
    <subcellularLocation>
        <location evidence="2">Membrane</location>
    </subcellularLocation>
</comment>
<keyword evidence="9" id="KW-0175">Coiled coil</keyword>
<keyword evidence="10" id="KW-0812">Transmembrane</keyword>
<dbReference type="Proteomes" id="UP000011682">
    <property type="component" value="Unassembled WGS sequence"/>
</dbReference>
<dbReference type="InterPro" id="IPR003660">
    <property type="entry name" value="HAMP_dom"/>
</dbReference>
<evidence type="ECO:0000256" key="7">
    <source>
        <dbReference type="ARBA" id="ARBA00022777"/>
    </source>
</evidence>
<dbReference type="eggNOG" id="COG4191">
    <property type="taxonomic scope" value="Bacteria"/>
</dbReference>
<keyword evidence="14" id="KW-1185">Reference proteome</keyword>
<evidence type="ECO:0000259" key="11">
    <source>
        <dbReference type="PROSITE" id="PS50109"/>
    </source>
</evidence>
<dbReference type="PROSITE" id="PS50109">
    <property type="entry name" value="HIS_KIN"/>
    <property type="match status" value="1"/>
</dbReference>
<protein>
    <recommendedName>
        <fullName evidence="3">histidine kinase</fullName>
        <ecNumber evidence="3">2.7.13.3</ecNumber>
    </recommendedName>
</protein>
<dbReference type="GO" id="GO:0007165">
    <property type="term" value="P:signal transduction"/>
    <property type="evidence" value="ECO:0007669"/>
    <property type="project" value="InterPro"/>
</dbReference>
<dbReference type="GO" id="GO:0005524">
    <property type="term" value="F:ATP binding"/>
    <property type="evidence" value="ECO:0007669"/>
    <property type="project" value="UniProtKB-KW"/>
</dbReference>
<dbReference type="SMART" id="SM00387">
    <property type="entry name" value="HATPase_c"/>
    <property type="match status" value="1"/>
</dbReference>
<evidence type="ECO:0000256" key="10">
    <source>
        <dbReference type="SAM" id="Phobius"/>
    </source>
</evidence>
<evidence type="ECO:0000256" key="1">
    <source>
        <dbReference type="ARBA" id="ARBA00000085"/>
    </source>
</evidence>
<dbReference type="EMBL" id="ANAH02000007">
    <property type="protein sequence ID" value="EPX62448.1"/>
    <property type="molecule type" value="Genomic_DNA"/>
</dbReference>
<dbReference type="CDD" id="cd18773">
    <property type="entry name" value="PDC1_HK_sensor"/>
    <property type="match status" value="1"/>
</dbReference>
<dbReference type="SUPFAM" id="SSF158472">
    <property type="entry name" value="HAMP domain-like"/>
    <property type="match status" value="1"/>
</dbReference>
<organism evidence="13 14">
    <name type="scientific">Cystobacter fuscus (strain ATCC 25194 / DSM 2262 / NBRC 100088 / M29)</name>
    <dbReference type="NCBI Taxonomy" id="1242864"/>
    <lineage>
        <taxon>Bacteria</taxon>
        <taxon>Pseudomonadati</taxon>
        <taxon>Myxococcota</taxon>
        <taxon>Myxococcia</taxon>
        <taxon>Myxococcales</taxon>
        <taxon>Cystobacterineae</taxon>
        <taxon>Archangiaceae</taxon>
        <taxon>Cystobacter</taxon>
    </lineage>
</organism>
<dbReference type="InterPro" id="IPR050980">
    <property type="entry name" value="2C_sensor_his_kinase"/>
</dbReference>
<evidence type="ECO:0000256" key="6">
    <source>
        <dbReference type="ARBA" id="ARBA00022741"/>
    </source>
</evidence>
<dbReference type="PANTHER" id="PTHR44936">
    <property type="entry name" value="SENSOR PROTEIN CREC"/>
    <property type="match status" value="1"/>
</dbReference>
<keyword evidence="7 13" id="KW-0418">Kinase</keyword>
<dbReference type="GO" id="GO:0004673">
    <property type="term" value="F:protein histidine kinase activity"/>
    <property type="evidence" value="ECO:0007669"/>
    <property type="project" value="UniProtKB-EC"/>
</dbReference>
<dbReference type="PRINTS" id="PR00344">
    <property type="entry name" value="BCTRLSENSOR"/>
</dbReference>
<dbReference type="AlphaFoldDB" id="S9R0K8"/>
<evidence type="ECO:0000256" key="8">
    <source>
        <dbReference type="ARBA" id="ARBA00022840"/>
    </source>
</evidence>
<evidence type="ECO:0000313" key="14">
    <source>
        <dbReference type="Proteomes" id="UP000011682"/>
    </source>
</evidence>
<dbReference type="Gene3D" id="6.10.340.10">
    <property type="match status" value="1"/>
</dbReference>
<feature type="domain" description="Histidine kinase" evidence="11">
    <location>
        <begin position="485"/>
        <end position="743"/>
    </location>
</feature>
<dbReference type="SMART" id="SM00304">
    <property type="entry name" value="HAMP"/>
    <property type="match status" value="1"/>
</dbReference>
<dbReference type="PANTHER" id="PTHR44936:SF10">
    <property type="entry name" value="SENSOR PROTEIN RSTB"/>
    <property type="match status" value="1"/>
</dbReference>
<comment type="catalytic activity">
    <reaction evidence="1">
        <text>ATP + protein L-histidine = ADP + protein N-phospho-L-histidine.</text>
        <dbReference type="EC" id="2.7.13.3"/>
    </reaction>
</comment>
<sequence length="750" mass="84651">MSEQNSRPPASLARSTLIHMGVRIGVIIFLTTLVSYVHMFHTLREDARHQLERHVVERSQREQAIFVLAEDNHALLKRALTERIRAWSQQDPNPRFDSLFTQQPDGSLRSHAEGFDATKMVGVFIPPGVKLDTELRRRILAAHDVLMQYGPAFSTRFNSTYVTLVEGPLLTYWPSVPNWAHDMPADDPTLEYEYYTISTPEKNPSRGTVWSGIFQYPVTQQWMVTVTTPLDMEGRHVASLAHDVLLDELMDRSIEDHLDSAYNLLVRDDGQLIAHPSLDLEGANVGYNILGNTPRPGEAPPKLGSEQQRTHLRQLFEKVRGRSPGESLLELPEHDEYLAVARLEGPEWNFVTVLPSHVVSAAALRSARYVLLFGLMSLLLELVIMYWVLQRQIARPLLALTQAADHVASGDFHVELNASRRDELGQLANAFRTMSDKVQQREEQLRRANDGLEQRVEERTRELKTVHGQLVQTARQAGMAEIATNVLHNVGNVLNSVYTSSQLALDSVRELRLEHVGKMAALLEKHQEELNTFIRLDERGRNVLPFLHKLGGNLLDERQKIIGLLEDVCRYTEHIGDIVKVQQNHARTPRLHEPVSLATLVDDAMRINTAALSRHQVKEVRQLTYLPPVMTDKHKVLMILVNLISNAKYAMDDIPAEQRLLTVKLDVPVTDRVTIEVRDNGMGIAQEMMTRIFQYGFTTREEGHGFGLHSCAVAAQELGGTLKAHSDGPGRGATFTLELPYQPIEETPNP</sequence>
<evidence type="ECO:0000256" key="4">
    <source>
        <dbReference type="ARBA" id="ARBA00022553"/>
    </source>
</evidence>
<dbReference type="EC" id="2.7.13.3" evidence="3"/>
<dbReference type="Gene3D" id="3.30.450.20">
    <property type="entry name" value="PAS domain"/>
    <property type="match status" value="2"/>
</dbReference>
<dbReference type="SUPFAM" id="SSF55874">
    <property type="entry name" value="ATPase domain of HSP90 chaperone/DNA topoisomerase II/histidine kinase"/>
    <property type="match status" value="1"/>
</dbReference>
<dbReference type="InterPro" id="IPR036890">
    <property type="entry name" value="HATPase_C_sf"/>
</dbReference>
<dbReference type="Pfam" id="PF00672">
    <property type="entry name" value="HAMP"/>
    <property type="match status" value="1"/>
</dbReference>
<dbReference type="PROSITE" id="PS50885">
    <property type="entry name" value="HAMP"/>
    <property type="match status" value="1"/>
</dbReference>
<dbReference type="Gene3D" id="3.30.565.10">
    <property type="entry name" value="Histidine kinase-like ATPase, C-terminal domain"/>
    <property type="match status" value="1"/>
</dbReference>
<accession>S9R0K8</accession>
<evidence type="ECO:0000256" key="2">
    <source>
        <dbReference type="ARBA" id="ARBA00004370"/>
    </source>
</evidence>
<evidence type="ECO:0000313" key="13">
    <source>
        <dbReference type="EMBL" id="EPX62448.1"/>
    </source>
</evidence>
<keyword evidence="4" id="KW-0597">Phosphoprotein</keyword>
<dbReference type="GO" id="GO:0016020">
    <property type="term" value="C:membrane"/>
    <property type="evidence" value="ECO:0007669"/>
    <property type="project" value="UniProtKB-SubCell"/>
</dbReference>
<reference evidence="13" key="1">
    <citation type="submission" date="2013-05" db="EMBL/GenBank/DDBJ databases">
        <title>Genome assembly of Cystobacter fuscus DSM 2262.</title>
        <authorList>
            <person name="Sharma G."/>
            <person name="Khatri I."/>
            <person name="Kaur C."/>
            <person name="Mayilraj S."/>
            <person name="Subramanian S."/>
        </authorList>
    </citation>
    <scope>NUCLEOTIDE SEQUENCE [LARGE SCALE GENOMIC DNA]</scope>
    <source>
        <strain evidence="13">DSM 2262</strain>
    </source>
</reference>
<dbReference type="CDD" id="cd06225">
    <property type="entry name" value="HAMP"/>
    <property type="match status" value="1"/>
</dbReference>
<comment type="caution">
    <text evidence="13">The sequence shown here is derived from an EMBL/GenBank/DDBJ whole genome shotgun (WGS) entry which is preliminary data.</text>
</comment>
<evidence type="ECO:0000256" key="5">
    <source>
        <dbReference type="ARBA" id="ARBA00022679"/>
    </source>
</evidence>
<dbReference type="InterPro" id="IPR003594">
    <property type="entry name" value="HATPase_dom"/>
</dbReference>
<keyword evidence="8" id="KW-0067">ATP-binding</keyword>
<feature type="coiled-coil region" evidence="9">
    <location>
        <begin position="435"/>
        <end position="462"/>
    </location>
</feature>
<dbReference type="SUPFAM" id="SSF58104">
    <property type="entry name" value="Methyl-accepting chemotaxis protein (MCP) signaling domain"/>
    <property type="match status" value="1"/>
</dbReference>
<keyword evidence="6" id="KW-0547">Nucleotide-binding</keyword>
<feature type="transmembrane region" description="Helical" evidence="10">
    <location>
        <begin position="20"/>
        <end position="40"/>
    </location>
</feature>
<evidence type="ECO:0000256" key="3">
    <source>
        <dbReference type="ARBA" id="ARBA00012438"/>
    </source>
</evidence>
<dbReference type="InterPro" id="IPR004358">
    <property type="entry name" value="Sig_transdc_His_kin-like_C"/>
</dbReference>
<name>S9R0K8_CYSF2</name>
<evidence type="ECO:0000259" key="12">
    <source>
        <dbReference type="PROSITE" id="PS50885"/>
    </source>
</evidence>
<dbReference type="InterPro" id="IPR005467">
    <property type="entry name" value="His_kinase_dom"/>
</dbReference>
<proteinExistence type="predicted"/>
<feature type="transmembrane region" description="Helical" evidence="10">
    <location>
        <begin position="369"/>
        <end position="389"/>
    </location>
</feature>
<keyword evidence="10" id="KW-1133">Transmembrane helix</keyword>
<feature type="domain" description="HAMP" evidence="12">
    <location>
        <begin position="391"/>
        <end position="443"/>
    </location>
</feature>
<keyword evidence="5" id="KW-0808">Transferase</keyword>
<dbReference type="Pfam" id="PF02518">
    <property type="entry name" value="HATPase_c"/>
    <property type="match status" value="1"/>
</dbReference>
<evidence type="ECO:0000256" key="9">
    <source>
        <dbReference type="SAM" id="Coils"/>
    </source>
</evidence>
<keyword evidence="10" id="KW-0472">Membrane</keyword>
<gene>
    <name evidence="13" type="ORF">D187_008636</name>
</gene>